<evidence type="ECO:0000259" key="2">
    <source>
        <dbReference type="SMART" id="SM00903"/>
    </source>
</evidence>
<feature type="domain" description="Flavin reductase like" evidence="2">
    <location>
        <begin position="1"/>
        <end position="148"/>
    </location>
</feature>
<name>A0A4D7BIW3_9HYPH</name>
<accession>A0A4D7BIW3</accession>
<dbReference type="AlphaFoldDB" id="A0A4D7BIW3"/>
<dbReference type="EMBL" id="CP039690">
    <property type="protein sequence ID" value="QCI68966.1"/>
    <property type="molecule type" value="Genomic_DNA"/>
</dbReference>
<gene>
    <name evidence="3" type="ORF">E8M01_00530</name>
</gene>
<evidence type="ECO:0000256" key="1">
    <source>
        <dbReference type="ARBA" id="ARBA00023002"/>
    </source>
</evidence>
<proteinExistence type="predicted"/>
<dbReference type="SMART" id="SM00903">
    <property type="entry name" value="Flavin_Reduct"/>
    <property type="match status" value="1"/>
</dbReference>
<organism evidence="3 4">
    <name type="scientific">Phreatobacter stygius</name>
    <dbReference type="NCBI Taxonomy" id="1940610"/>
    <lineage>
        <taxon>Bacteria</taxon>
        <taxon>Pseudomonadati</taxon>
        <taxon>Pseudomonadota</taxon>
        <taxon>Alphaproteobacteria</taxon>
        <taxon>Hyphomicrobiales</taxon>
        <taxon>Phreatobacteraceae</taxon>
        <taxon>Phreatobacter</taxon>
    </lineage>
</organism>
<dbReference type="GO" id="GO:0042602">
    <property type="term" value="F:riboflavin reductase (NADPH) activity"/>
    <property type="evidence" value="ECO:0007669"/>
    <property type="project" value="TreeGrafter"/>
</dbReference>
<reference evidence="3 4" key="1">
    <citation type="submission" date="2019-04" db="EMBL/GenBank/DDBJ databases">
        <title>Phreatobacter aquaticus sp. nov.</title>
        <authorList>
            <person name="Choi A."/>
        </authorList>
    </citation>
    <scope>NUCLEOTIDE SEQUENCE [LARGE SCALE GENOMIC DNA]</scope>
    <source>
        <strain evidence="3 4">KCTC 52518</strain>
    </source>
</reference>
<protein>
    <submittedName>
        <fullName evidence="3">Flavin reductase</fullName>
    </submittedName>
</protein>
<keyword evidence="4" id="KW-1185">Reference proteome</keyword>
<dbReference type="SUPFAM" id="SSF50475">
    <property type="entry name" value="FMN-binding split barrel"/>
    <property type="match status" value="1"/>
</dbReference>
<dbReference type="InterPro" id="IPR012349">
    <property type="entry name" value="Split_barrel_FMN-bd"/>
</dbReference>
<dbReference type="Gene3D" id="2.30.110.10">
    <property type="entry name" value="Electron Transport, Fmn-binding Protein, Chain A"/>
    <property type="match status" value="1"/>
</dbReference>
<dbReference type="GO" id="GO:0006208">
    <property type="term" value="P:pyrimidine nucleobase catabolic process"/>
    <property type="evidence" value="ECO:0007669"/>
    <property type="project" value="TreeGrafter"/>
</dbReference>
<dbReference type="GO" id="GO:0010181">
    <property type="term" value="F:FMN binding"/>
    <property type="evidence" value="ECO:0007669"/>
    <property type="project" value="InterPro"/>
</dbReference>
<dbReference type="PANTHER" id="PTHR30466">
    <property type="entry name" value="FLAVIN REDUCTASE"/>
    <property type="match status" value="1"/>
</dbReference>
<dbReference type="InterPro" id="IPR050268">
    <property type="entry name" value="NADH-dep_flavin_reductase"/>
</dbReference>
<dbReference type="OrthoDB" id="9789254at2"/>
<dbReference type="PANTHER" id="PTHR30466:SF1">
    <property type="entry name" value="FMN REDUCTASE (NADH) RUTF"/>
    <property type="match status" value="1"/>
</dbReference>
<keyword evidence="1" id="KW-0560">Oxidoreductase</keyword>
<dbReference type="Proteomes" id="UP000298781">
    <property type="component" value="Chromosome"/>
</dbReference>
<sequence length="151" mass="15374">MASVAGHVHLVTTAGPSGTSGFTAIAVASVSDDPPTLLVCLNRKSANGGLIEANGVFAVNALAAGAEVLAETFAGRRGLAGAARFKEGLWSQLVTGSPTLDTALVTFDCRVIEVKPIATHAIFIGQVEALRVGPGGPALAYFGRGYRSIPR</sequence>
<evidence type="ECO:0000313" key="4">
    <source>
        <dbReference type="Proteomes" id="UP000298781"/>
    </source>
</evidence>
<dbReference type="KEGG" id="pstg:E8M01_00530"/>
<evidence type="ECO:0000313" key="3">
    <source>
        <dbReference type="EMBL" id="QCI68966.1"/>
    </source>
</evidence>
<dbReference type="Pfam" id="PF01613">
    <property type="entry name" value="Flavin_Reduct"/>
    <property type="match status" value="1"/>
</dbReference>
<dbReference type="InterPro" id="IPR002563">
    <property type="entry name" value="Flavin_Rdtase-like_dom"/>
</dbReference>